<evidence type="ECO:0008006" key="3">
    <source>
        <dbReference type="Google" id="ProtNLM"/>
    </source>
</evidence>
<name>M1UN38_9CORY</name>
<dbReference type="eggNOG" id="COG3187">
    <property type="taxonomic scope" value="Bacteria"/>
</dbReference>
<sequence length="163" mass="17595">MPKPKLLTSLALIPLALGLVSCGSDEVEMTDSTWLVTNIYTSPTEANAISDLVISQPSLDFGMASLSGFSGCVPFTGNADFDKAGQKSTVTEAEKVTFSELDFAELPEDCQGQELMVHDRLVDLLPGTFEISRKSDTEILLTKDVEDLDKPSIRLLSWVAPAP</sequence>
<evidence type="ECO:0000313" key="1">
    <source>
        <dbReference type="EMBL" id="AGG67644.1"/>
    </source>
</evidence>
<reference evidence="1 2" key="1">
    <citation type="submission" date="2013-02" db="EMBL/GenBank/DDBJ databases">
        <title>The complete genome sequence of Corynebacterium callunae DSM 20147.</title>
        <authorList>
            <person name="Ruckert C."/>
            <person name="Albersmeier A."/>
            <person name="Kalinowski J."/>
        </authorList>
    </citation>
    <scope>NUCLEOTIDE SEQUENCE [LARGE SCALE GENOMIC DNA]</scope>
    <source>
        <strain evidence="1 2">DSM 20147</strain>
    </source>
</reference>
<dbReference type="STRING" id="1121353.H924_11080"/>
<keyword evidence="2" id="KW-1185">Reference proteome</keyword>
<dbReference type="HOGENOM" id="CLU_122301_0_0_11"/>
<dbReference type="EMBL" id="CP004354">
    <property type="protein sequence ID" value="AGG67644.1"/>
    <property type="molecule type" value="Genomic_DNA"/>
</dbReference>
<dbReference type="KEGG" id="ccn:H924_11080"/>
<accession>M1UN38</accession>
<dbReference type="RefSeq" id="WP_015652070.1">
    <property type="nucleotide sequence ID" value="NC_020506.1"/>
</dbReference>
<proteinExistence type="predicted"/>
<dbReference type="PATRIC" id="fig|1121353.3.peg.2265"/>
<dbReference type="PROSITE" id="PS51257">
    <property type="entry name" value="PROKAR_LIPOPROTEIN"/>
    <property type="match status" value="1"/>
</dbReference>
<protein>
    <recommendedName>
        <fullName evidence="3">DUF306 domain-containing protein</fullName>
    </recommendedName>
</protein>
<evidence type="ECO:0000313" key="2">
    <source>
        <dbReference type="Proteomes" id="UP000011760"/>
    </source>
</evidence>
<gene>
    <name evidence="1" type="ORF">H924_11080</name>
</gene>
<dbReference type="Proteomes" id="UP000011760">
    <property type="component" value="Chromosome"/>
</dbReference>
<dbReference type="OrthoDB" id="4412202at2"/>
<dbReference type="AlphaFoldDB" id="M1UN38"/>
<organism evidence="1 2">
    <name type="scientific">Corynebacterium callunae DSM 20147</name>
    <dbReference type="NCBI Taxonomy" id="1121353"/>
    <lineage>
        <taxon>Bacteria</taxon>
        <taxon>Bacillati</taxon>
        <taxon>Actinomycetota</taxon>
        <taxon>Actinomycetes</taxon>
        <taxon>Mycobacteriales</taxon>
        <taxon>Corynebacteriaceae</taxon>
        <taxon>Corynebacterium</taxon>
    </lineage>
</organism>